<feature type="transmembrane region" description="Helical" evidence="1">
    <location>
        <begin position="575"/>
        <end position="598"/>
    </location>
</feature>
<keyword evidence="1" id="KW-0472">Membrane</keyword>
<proteinExistence type="predicted"/>
<keyword evidence="3" id="KW-1185">Reference proteome</keyword>
<dbReference type="PANTHER" id="PTHR35043:SF7">
    <property type="entry name" value="TRANSCRIPTION FACTOR DOMAIN-CONTAINING PROTEIN"/>
    <property type="match status" value="1"/>
</dbReference>
<accession>A0A8H3W4C4</accession>
<dbReference type="Proteomes" id="UP000434172">
    <property type="component" value="Unassembled WGS sequence"/>
</dbReference>
<dbReference type="OrthoDB" id="3061561at2759"/>
<feature type="transmembrane region" description="Helical" evidence="1">
    <location>
        <begin position="529"/>
        <end position="555"/>
    </location>
</feature>
<sequence>MSDTIHPALKWLRLANDEPSDVVFGCLAAIISSTFLALHLNVPPPHPESQSTFFLRRWWDAAPTRQLRRQLVWTGMVVFAPEFLVSMAFGTWRASSIGAEVFRSGHGNIQTWGKRHACFANMGGIEFKFQKDGDNIPESHDRQFLIHLANSRARENSTLRKMAVVFHHKTAVLRTWLEKAYWAVITTFQYLAKPFLVTSRYPAGEPARAEREPDGPLQAPETSIELSEMDTRAVAASSRHPETATATATNIYPRIGESPAGPSNAHRDSTDLGLVCLTDLYSPEGRPGSTVYARQDEAILSEPDPFSQDLAPQDRNSPSTCLSNITDTVTLYLNAIQIVAAQNLCLLDEGPSISEEDIKDKDKTSVYARGLVIFQLLWFAMRSITQLCLGQSPAQIELATLTYVLCALMAYAMFWNQPQGVERPIQHTVRASPTKGTRPVTDEDIHWLSFYSGSPFLERNFVPPFGMGSTGLDATKLPPSDLSLTCFTTFGGVLLMDDDVAGIIVGIIFGALYCLGWNHSFSSKLELWAWRASAIVITGSLVPFALANAPCSIFALHHQADRVRPSTHSTHILSLYMLLVLYILCRGFMLVIMVRVLWL</sequence>
<name>A0A8H3W4C4_9PEZI</name>
<gene>
    <name evidence="2" type="ORF">GQ607_011756</name>
</gene>
<comment type="caution">
    <text evidence="2">The sequence shown here is derived from an EMBL/GenBank/DDBJ whole genome shotgun (WGS) entry which is preliminary data.</text>
</comment>
<protein>
    <submittedName>
        <fullName evidence="2">Uncharacterized protein</fullName>
    </submittedName>
</protein>
<dbReference type="AlphaFoldDB" id="A0A8H3W4C4"/>
<keyword evidence="1" id="KW-1133">Transmembrane helix</keyword>
<reference evidence="2 3" key="1">
    <citation type="submission" date="2019-12" db="EMBL/GenBank/DDBJ databases">
        <title>A genome sequence resource for the geographically widespread anthracnose pathogen Colletotrichum asianum.</title>
        <authorList>
            <person name="Meng Y."/>
        </authorList>
    </citation>
    <scope>NUCLEOTIDE SEQUENCE [LARGE SCALE GENOMIC DNA]</scope>
    <source>
        <strain evidence="2 3">ICMP 18580</strain>
    </source>
</reference>
<dbReference type="EMBL" id="WOWK01000076">
    <property type="protein sequence ID" value="KAF0320998.1"/>
    <property type="molecule type" value="Genomic_DNA"/>
</dbReference>
<organism evidence="2 3">
    <name type="scientific">Colletotrichum asianum</name>
    <dbReference type="NCBI Taxonomy" id="702518"/>
    <lineage>
        <taxon>Eukaryota</taxon>
        <taxon>Fungi</taxon>
        <taxon>Dikarya</taxon>
        <taxon>Ascomycota</taxon>
        <taxon>Pezizomycotina</taxon>
        <taxon>Sordariomycetes</taxon>
        <taxon>Hypocreomycetidae</taxon>
        <taxon>Glomerellales</taxon>
        <taxon>Glomerellaceae</taxon>
        <taxon>Colletotrichum</taxon>
        <taxon>Colletotrichum gloeosporioides species complex</taxon>
    </lineage>
</organism>
<evidence type="ECO:0000313" key="2">
    <source>
        <dbReference type="EMBL" id="KAF0320998.1"/>
    </source>
</evidence>
<keyword evidence="1" id="KW-0812">Transmembrane</keyword>
<dbReference type="PANTHER" id="PTHR35043">
    <property type="entry name" value="TRANSCRIPTION FACTOR DOMAIN-CONTAINING PROTEIN"/>
    <property type="match status" value="1"/>
</dbReference>
<evidence type="ECO:0000256" key="1">
    <source>
        <dbReference type="SAM" id="Phobius"/>
    </source>
</evidence>
<evidence type="ECO:0000313" key="3">
    <source>
        <dbReference type="Proteomes" id="UP000434172"/>
    </source>
</evidence>
<feature type="transmembrane region" description="Helical" evidence="1">
    <location>
        <begin position="500"/>
        <end position="517"/>
    </location>
</feature>